<keyword evidence="4" id="KW-0548">Nucleotidyltransferase</keyword>
<evidence type="ECO:0000313" key="5">
    <source>
        <dbReference type="Proteomes" id="UP001151760"/>
    </source>
</evidence>
<reference evidence="4" key="2">
    <citation type="submission" date="2022-01" db="EMBL/GenBank/DDBJ databases">
        <authorList>
            <person name="Yamashiro T."/>
            <person name="Shiraishi A."/>
            <person name="Satake H."/>
            <person name="Nakayama K."/>
        </authorList>
    </citation>
    <scope>NUCLEOTIDE SEQUENCE</scope>
</reference>
<proteinExistence type="predicted"/>
<feature type="coiled-coil region" evidence="1">
    <location>
        <begin position="228"/>
        <end position="255"/>
    </location>
</feature>
<reference evidence="4" key="1">
    <citation type="journal article" date="2022" name="Int. J. Mol. Sci.">
        <title>Draft Genome of Tanacetum Coccineum: Genomic Comparison of Closely Related Tanacetum-Family Plants.</title>
        <authorList>
            <person name="Yamashiro T."/>
            <person name="Shiraishi A."/>
            <person name="Nakayama K."/>
            <person name="Satake H."/>
        </authorList>
    </citation>
    <scope>NUCLEOTIDE SEQUENCE</scope>
</reference>
<feature type="compositionally biased region" description="Basic residues" evidence="2">
    <location>
        <begin position="479"/>
        <end position="490"/>
    </location>
</feature>
<dbReference type="PANTHER" id="PTHR24559:SF427">
    <property type="entry name" value="RNA-DIRECTED DNA POLYMERASE"/>
    <property type="match status" value="1"/>
</dbReference>
<dbReference type="InterPro" id="IPR000477">
    <property type="entry name" value="RT_dom"/>
</dbReference>
<dbReference type="Proteomes" id="UP001151760">
    <property type="component" value="Unassembled WGS sequence"/>
</dbReference>
<dbReference type="GO" id="GO:0003964">
    <property type="term" value="F:RNA-directed DNA polymerase activity"/>
    <property type="evidence" value="ECO:0007669"/>
    <property type="project" value="UniProtKB-KW"/>
</dbReference>
<dbReference type="PROSITE" id="PS50878">
    <property type="entry name" value="RT_POL"/>
    <property type="match status" value="1"/>
</dbReference>
<dbReference type="InterPro" id="IPR053134">
    <property type="entry name" value="RNA-dir_DNA_polymerase"/>
</dbReference>
<dbReference type="EMBL" id="BQNB010021176">
    <property type="protein sequence ID" value="GJU03656.1"/>
    <property type="molecule type" value="Genomic_DNA"/>
</dbReference>
<dbReference type="PANTHER" id="PTHR24559">
    <property type="entry name" value="TRANSPOSON TY3-I GAG-POL POLYPROTEIN"/>
    <property type="match status" value="1"/>
</dbReference>
<evidence type="ECO:0000313" key="4">
    <source>
        <dbReference type="EMBL" id="GJU03656.1"/>
    </source>
</evidence>
<organism evidence="4 5">
    <name type="scientific">Tanacetum coccineum</name>
    <dbReference type="NCBI Taxonomy" id="301880"/>
    <lineage>
        <taxon>Eukaryota</taxon>
        <taxon>Viridiplantae</taxon>
        <taxon>Streptophyta</taxon>
        <taxon>Embryophyta</taxon>
        <taxon>Tracheophyta</taxon>
        <taxon>Spermatophyta</taxon>
        <taxon>Magnoliopsida</taxon>
        <taxon>eudicotyledons</taxon>
        <taxon>Gunneridae</taxon>
        <taxon>Pentapetalae</taxon>
        <taxon>asterids</taxon>
        <taxon>campanulids</taxon>
        <taxon>Asterales</taxon>
        <taxon>Asteraceae</taxon>
        <taxon>Asteroideae</taxon>
        <taxon>Anthemideae</taxon>
        <taxon>Anthemidinae</taxon>
        <taxon>Tanacetum</taxon>
    </lineage>
</organism>
<sequence length="821" mass="93839">MDPLVNTLSNGRFVLRRVVTPIVYSVAHCENGGVTDWYQEPKIIMVNVFPPDHVDDLPDPAPAILKHALVDEIEESEEEEEFEDEEEFEEEEPHEEQDDMEVDIEEEENEPEMIFPYVEADPLNPPPPASDSEPEDVIEVEDTVKPEDETVPASVYEAGWTLTLFFGWIASLSRRLCGRETTHALVEKNGKAKDKYYGKLILDLGHEVRSSVEEGAAAMGSLVRKLGNAEEKAECKKLKKELEEARSRNTLLRELCLKKDRMRLSMFQSRMRRVHHLSRGDPLRINAALTPDRARRENVGSNAGGAGGSGQGAVELQRWFEKTESIFRISECAEGKKVKFTAATLQGPSLTWWNSKVATMGLETVNQMPWTKMKQLMTGEFCPAEEVQRIEHKFWNLKVKEYNIVAYTQKFNELALMCPRMVELERVKVNAYIRGLSENIKGEVTSSKLSNLSEVVCMAHKLMEQKVSISVKRLGTRQGHTRNHCPKKNKPQGGNASGRAYVIKDDDKQGQNMVTAEHDAIIVCGKKVVRIPYGNKTLIVEGDKGPSRLMAISYIKAHKYIERGCQMFLAQVTEKKAKEKRLEDVLVIRDFPDVFPDDFPRLPPPRQVEFKINLVPGAAPIARTPYRLAPSKMKELSVQLKELLEKGFIRPSSSSWGAPVLFVKKKDGSSLMCIDYRERNKLTIKNRYPLPRIDDLFDQLQGSSVYSKIDLRSGYHQLRIKEEDIPITAFRTRYGHFEFQVMSFGLTNGPVVFMDLMNQVCKPYLDKFVIVFIDDILIYSKNKEEHEENLKIILELLKKEQLYDKFSKCDFWLDSVKFLSH</sequence>
<gene>
    <name evidence="4" type="ORF">Tco_1113994</name>
</gene>
<dbReference type="InterPro" id="IPR005162">
    <property type="entry name" value="Retrotrans_gag_dom"/>
</dbReference>
<feature type="region of interest" description="Disordered" evidence="2">
    <location>
        <begin position="473"/>
        <end position="498"/>
    </location>
</feature>
<keyword evidence="4" id="KW-0695">RNA-directed DNA polymerase</keyword>
<feature type="region of interest" description="Disordered" evidence="2">
    <location>
        <begin position="74"/>
        <end position="100"/>
    </location>
</feature>
<accession>A0ABQ5ITS0</accession>
<keyword evidence="4" id="KW-0808">Transferase</keyword>
<dbReference type="SUPFAM" id="SSF56672">
    <property type="entry name" value="DNA/RNA polymerases"/>
    <property type="match status" value="1"/>
</dbReference>
<keyword evidence="1" id="KW-0175">Coiled coil</keyword>
<dbReference type="InterPro" id="IPR043502">
    <property type="entry name" value="DNA/RNA_pol_sf"/>
</dbReference>
<evidence type="ECO:0000256" key="1">
    <source>
        <dbReference type="SAM" id="Coils"/>
    </source>
</evidence>
<dbReference type="CDD" id="cd01647">
    <property type="entry name" value="RT_LTR"/>
    <property type="match status" value="1"/>
</dbReference>
<comment type="caution">
    <text evidence="4">The sequence shown here is derived from an EMBL/GenBank/DDBJ whole genome shotgun (WGS) entry which is preliminary data.</text>
</comment>
<evidence type="ECO:0000256" key="2">
    <source>
        <dbReference type="SAM" id="MobiDB-lite"/>
    </source>
</evidence>
<feature type="domain" description="Reverse transcriptase" evidence="3">
    <location>
        <begin position="644"/>
        <end position="821"/>
    </location>
</feature>
<dbReference type="Gene3D" id="3.10.10.10">
    <property type="entry name" value="HIV Type 1 Reverse Transcriptase, subunit A, domain 1"/>
    <property type="match status" value="1"/>
</dbReference>
<dbReference type="Pfam" id="PF03732">
    <property type="entry name" value="Retrotrans_gag"/>
    <property type="match status" value="1"/>
</dbReference>
<dbReference type="InterPro" id="IPR043128">
    <property type="entry name" value="Rev_trsase/Diguanyl_cyclase"/>
</dbReference>
<evidence type="ECO:0000259" key="3">
    <source>
        <dbReference type="PROSITE" id="PS50878"/>
    </source>
</evidence>
<protein>
    <submittedName>
        <fullName evidence="4">Reverse transcriptase domain-containing protein</fullName>
    </submittedName>
</protein>
<keyword evidence="5" id="KW-1185">Reference proteome</keyword>
<name>A0ABQ5ITS0_9ASTR</name>
<dbReference type="Pfam" id="PF00078">
    <property type="entry name" value="RVT_1"/>
    <property type="match status" value="1"/>
</dbReference>
<dbReference type="Gene3D" id="3.30.70.270">
    <property type="match status" value="1"/>
</dbReference>